<dbReference type="InterPro" id="IPR017946">
    <property type="entry name" value="PLC-like_Pdiesterase_TIM-brl"/>
</dbReference>
<dbReference type="InterPro" id="IPR030395">
    <property type="entry name" value="GP_PDE_dom"/>
</dbReference>
<dbReference type="GO" id="GO:0006629">
    <property type="term" value="P:lipid metabolic process"/>
    <property type="evidence" value="ECO:0007669"/>
    <property type="project" value="InterPro"/>
</dbReference>
<dbReference type="RefSeq" id="XP_035343039.1">
    <property type="nucleotide sequence ID" value="XM_035487146.1"/>
</dbReference>
<accession>A0A7H8QTK8</accession>
<keyword evidence="4" id="KW-1185">Reference proteome</keyword>
<dbReference type="Pfam" id="PF03009">
    <property type="entry name" value="GDPD"/>
    <property type="match status" value="1"/>
</dbReference>
<keyword evidence="1" id="KW-0812">Transmembrane</keyword>
<dbReference type="PROSITE" id="PS51704">
    <property type="entry name" value="GP_PDE"/>
    <property type="match status" value="1"/>
</dbReference>
<dbReference type="KEGG" id="trg:TRUGW13939_03968"/>
<evidence type="ECO:0000313" key="3">
    <source>
        <dbReference type="EMBL" id="QKX56861.1"/>
    </source>
</evidence>
<protein>
    <recommendedName>
        <fullName evidence="2">GP-PDE domain-containing protein</fullName>
    </recommendedName>
</protein>
<keyword evidence="1" id="KW-1133">Transmembrane helix</keyword>
<dbReference type="CDD" id="cd08570">
    <property type="entry name" value="GDPD_YPL206cp_fungi"/>
    <property type="match status" value="1"/>
</dbReference>
<sequence length="369" mass="41580">MTRDSSESTKSPLLSDKKRFFKPASYARDGSTPLPQIVAHRGYKKLYPENSLAAFKGALEAGSHGIETDLQLTQDGVVIIAHDPSLKRCFGIDKFIADCNWDYLSTLRTTQAPHEKLLQLSDLLEYLASPSAEHAWVLLDIKRNNEPRTIVGKIAEAIKIGPSSSRPWSERIVLGCWSPQYFPPCEEYLPDFPTALICASVFSPRRILNSARGAGHDSNKNNKNNNNVSSFNTLIQALQGPTLGYDLISDSHANNRLVFAWTVNKPKDMRWAIRHRVDAVLTDDPAQFQQICESWDAAEDRKRKEEDRFTVAEHAQLVLIAVFVALFGWMLKYRAPRTTTTRRLQKGQRRLAVVDENPEHVLMPGPSEL</sequence>
<dbReference type="SUPFAM" id="SSF51695">
    <property type="entry name" value="PLC-like phosphodiesterases"/>
    <property type="match status" value="1"/>
</dbReference>
<evidence type="ECO:0000313" key="4">
    <source>
        <dbReference type="Proteomes" id="UP000509510"/>
    </source>
</evidence>
<feature type="transmembrane region" description="Helical" evidence="1">
    <location>
        <begin position="314"/>
        <end position="333"/>
    </location>
</feature>
<dbReference type="EMBL" id="CP055899">
    <property type="protein sequence ID" value="QKX56861.1"/>
    <property type="molecule type" value="Genomic_DNA"/>
</dbReference>
<dbReference type="Proteomes" id="UP000509510">
    <property type="component" value="Chromosome II"/>
</dbReference>
<dbReference type="PANTHER" id="PTHR43805:SF1">
    <property type="entry name" value="GP-PDE DOMAIN-CONTAINING PROTEIN"/>
    <property type="match status" value="1"/>
</dbReference>
<dbReference type="Gene3D" id="3.20.20.190">
    <property type="entry name" value="Phosphatidylinositol (PI) phosphodiesterase"/>
    <property type="match status" value="1"/>
</dbReference>
<proteinExistence type="predicted"/>
<dbReference type="AlphaFoldDB" id="A0A7H8QTK8"/>
<name>A0A7H8QTK8_TALRU</name>
<feature type="domain" description="GP-PDE" evidence="2">
    <location>
        <begin position="35"/>
        <end position="292"/>
    </location>
</feature>
<organism evidence="3 4">
    <name type="scientific">Talaromyces rugulosus</name>
    <name type="common">Penicillium rugulosum</name>
    <dbReference type="NCBI Taxonomy" id="121627"/>
    <lineage>
        <taxon>Eukaryota</taxon>
        <taxon>Fungi</taxon>
        <taxon>Dikarya</taxon>
        <taxon>Ascomycota</taxon>
        <taxon>Pezizomycotina</taxon>
        <taxon>Eurotiomycetes</taxon>
        <taxon>Eurotiomycetidae</taxon>
        <taxon>Eurotiales</taxon>
        <taxon>Trichocomaceae</taxon>
        <taxon>Talaromyces</taxon>
        <taxon>Talaromyces sect. Islandici</taxon>
    </lineage>
</organism>
<reference evidence="4" key="1">
    <citation type="submission" date="2020-06" db="EMBL/GenBank/DDBJ databases">
        <title>A chromosome-scale genome assembly of Talaromyces rugulosus W13939.</title>
        <authorList>
            <person name="Wang B."/>
            <person name="Guo L."/>
            <person name="Ye K."/>
            <person name="Wang L."/>
        </authorList>
    </citation>
    <scope>NUCLEOTIDE SEQUENCE [LARGE SCALE GENOMIC DNA]</scope>
    <source>
        <strain evidence="4">W13939</strain>
    </source>
</reference>
<evidence type="ECO:0000256" key="1">
    <source>
        <dbReference type="SAM" id="Phobius"/>
    </source>
</evidence>
<dbReference type="GO" id="GO:0008081">
    <property type="term" value="F:phosphoric diester hydrolase activity"/>
    <property type="evidence" value="ECO:0007669"/>
    <property type="project" value="InterPro"/>
</dbReference>
<dbReference type="PANTHER" id="PTHR43805">
    <property type="entry name" value="GLYCEROPHOSPHORYL DIESTER PHOSPHODIESTERASE"/>
    <property type="match status" value="1"/>
</dbReference>
<gene>
    <name evidence="3" type="ORF">TRUGW13939_03968</name>
</gene>
<evidence type="ECO:0000259" key="2">
    <source>
        <dbReference type="PROSITE" id="PS51704"/>
    </source>
</evidence>
<keyword evidence="1" id="KW-0472">Membrane</keyword>
<dbReference type="GeneID" id="55991470"/>
<dbReference type="OrthoDB" id="1058301at2759"/>